<dbReference type="EMBL" id="UFQT01003226">
    <property type="protein sequence ID" value="SSX34768.1"/>
    <property type="molecule type" value="Genomic_DNA"/>
</dbReference>
<evidence type="ECO:0000313" key="3">
    <source>
        <dbReference type="EMBL" id="SSX34768.1"/>
    </source>
</evidence>
<reference evidence="2" key="1">
    <citation type="submission" date="2018-04" db="EMBL/GenBank/DDBJ databases">
        <authorList>
            <person name="Go L.Y."/>
            <person name="Mitchell J.A."/>
        </authorList>
    </citation>
    <scope>NUCLEOTIDE SEQUENCE</scope>
    <source>
        <tissue evidence="2">Whole organism</tissue>
    </source>
</reference>
<feature type="compositionally biased region" description="Basic and acidic residues" evidence="1">
    <location>
        <begin position="10"/>
        <end position="20"/>
    </location>
</feature>
<accession>A0A336LC66</accession>
<name>A0A336LC66_CULSO</name>
<protein>
    <submittedName>
        <fullName evidence="2">CSON008548 protein</fullName>
    </submittedName>
</protein>
<proteinExistence type="predicted"/>
<organism evidence="2">
    <name type="scientific">Culicoides sonorensis</name>
    <name type="common">Biting midge</name>
    <dbReference type="NCBI Taxonomy" id="179676"/>
    <lineage>
        <taxon>Eukaryota</taxon>
        <taxon>Metazoa</taxon>
        <taxon>Ecdysozoa</taxon>
        <taxon>Arthropoda</taxon>
        <taxon>Hexapoda</taxon>
        <taxon>Insecta</taxon>
        <taxon>Pterygota</taxon>
        <taxon>Neoptera</taxon>
        <taxon>Endopterygota</taxon>
        <taxon>Diptera</taxon>
        <taxon>Nematocera</taxon>
        <taxon>Chironomoidea</taxon>
        <taxon>Ceratopogonidae</taxon>
        <taxon>Ceratopogoninae</taxon>
        <taxon>Culicoides</taxon>
        <taxon>Monoculicoides</taxon>
    </lineage>
</organism>
<dbReference type="EMBL" id="UFQS01003226">
    <property type="protein sequence ID" value="SSX15398.1"/>
    <property type="molecule type" value="Genomic_DNA"/>
</dbReference>
<evidence type="ECO:0000313" key="2">
    <source>
        <dbReference type="EMBL" id="SSX15398.1"/>
    </source>
</evidence>
<dbReference type="VEuPathDB" id="VectorBase:CSON008548"/>
<dbReference type="AlphaFoldDB" id="A0A336LC66"/>
<sequence>MNGKHPNGNHHQEVTDAVHPRFRERYENPTLIVCVSCKENFPAQNIIQSLLVLPRKSPHLSQI</sequence>
<gene>
    <name evidence="2" type="primary">CSON008548</name>
</gene>
<evidence type="ECO:0000256" key="1">
    <source>
        <dbReference type="SAM" id="MobiDB-lite"/>
    </source>
</evidence>
<feature type="region of interest" description="Disordered" evidence="1">
    <location>
        <begin position="1"/>
        <end position="20"/>
    </location>
</feature>
<reference evidence="3" key="2">
    <citation type="submission" date="2018-07" db="EMBL/GenBank/DDBJ databases">
        <authorList>
            <person name="Quirk P.G."/>
            <person name="Krulwich T.A."/>
        </authorList>
    </citation>
    <scope>NUCLEOTIDE SEQUENCE</scope>
</reference>